<name>A0ABT8HNL4_MYCAO</name>
<keyword evidence="2" id="KW-0812">Transmembrane</keyword>
<gene>
    <name evidence="3" type="ORF">QYF68_31670</name>
</gene>
<keyword evidence="2" id="KW-1133">Transmembrane helix</keyword>
<evidence type="ECO:0000256" key="1">
    <source>
        <dbReference type="SAM" id="MobiDB-lite"/>
    </source>
</evidence>
<sequence length="64" mass="6850">MQWTAVMCSTDLGWEAWLALCVAIAGLWAVAIAGAIALFGASTRKPTERGPSEDHDAKTDPHPR</sequence>
<dbReference type="EMBL" id="JAUHTC010000098">
    <property type="protein sequence ID" value="MDN4522348.1"/>
    <property type="molecule type" value="Genomic_DNA"/>
</dbReference>
<dbReference type="Proteomes" id="UP001172687">
    <property type="component" value="Unassembled WGS sequence"/>
</dbReference>
<accession>A0ABT8HNL4</accession>
<feature type="transmembrane region" description="Helical" evidence="2">
    <location>
        <begin position="16"/>
        <end position="39"/>
    </location>
</feature>
<evidence type="ECO:0000313" key="3">
    <source>
        <dbReference type="EMBL" id="MDN4522348.1"/>
    </source>
</evidence>
<keyword evidence="2" id="KW-0472">Membrane</keyword>
<keyword evidence="4" id="KW-1185">Reference proteome</keyword>
<comment type="caution">
    <text evidence="3">The sequence shown here is derived from an EMBL/GenBank/DDBJ whole genome shotgun (WGS) entry which is preliminary data.</text>
</comment>
<feature type="region of interest" description="Disordered" evidence="1">
    <location>
        <begin position="43"/>
        <end position="64"/>
    </location>
</feature>
<feature type="compositionally biased region" description="Basic and acidic residues" evidence="1">
    <location>
        <begin position="45"/>
        <end position="64"/>
    </location>
</feature>
<organism evidence="3 4">
    <name type="scientific">Mycolicibacterium austroafricanum</name>
    <name type="common">Mycobacterium austroafricanum</name>
    <dbReference type="NCBI Taxonomy" id="39687"/>
    <lineage>
        <taxon>Bacteria</taxon>
        <taxon>Bacillati</taxon>
        <taxon>Actinomycetota</taxon>
        <taxon>Actinomycetes</taxon>
        <taxon>Mycobacteriales</taxon>
        <taxon>Mycobacteriaceae</taxon>
        <taxon>Mycolicibacterium</taxon>
    </lineage>
</organism>
<evidence type="ECO:0000256" key="2">
    <source>
        <dbReference type="SAM" id="Phobius"/>
    </source>
</evidence>
<reference evidence="3" key="1">
    <citation type="submission" date="2023-07" db="EMBL/GenBank/DDBJ databases">
        <title>Degradation of tert-butanol by M. austroafricanum TBA100.</title>
        <authorList>
            <person name="Helbich S."/>
            <person name="Vainshtein Y."/>
        </authorList>
    </citation>
    <scope>NUCLEOTIDE SEQUENCE</scope>
    <source>
        <strain evidence="3">TBA100</strain>
    </source>
</reference>
<dbReference type="RefSeq" id="WP_049778066.1">
    <property type="nucleotide sequence ID" value="NZ_CP070380.1"/>
</dbReference>
<evidence type="ECO:0000313" key="4">
    <source>
        <dbReference type="Proteomes" id="UP001172687"/>
    </source>
</evidence>
<proteinExistence type="predicted"/>
<protein>
    <submittedName>
        <fullName evidence="3">Uncharacterized protein</fullName>
    </submittedName>
</protein>